<dbReference type="Pfam" id="PF05977">
    <property type="entry name" value="MFS_3"/>
    <property type="match status" value="1"/>
</dbReference>
<feature type="transmembrane region" description="Helical" evidence="7">
    <location>
        <begin position="43"/>
        <end position="64"/>
    </location>
</feature>
<organism evidence="8 9">
    <name type="scientific">Gracilibacillus salinarum</name>
    <dbReference type="NCBI Taxonomy" id="2932255"/>
    <lineage>
        <taxon>Bacteria</taxon>
        <taxon>Bacillati</taxon>
        <taxon>Bacillota</taxon>
        <taxon>Bacilli</taxon>
        <taxon>Bacillales</taxon>
        <taxon>Bacillaceae</taxon>
        <taxon>Gracilibacillus</taxon>
    </lineage>
</organism>
<evidence type="ECO:0000256" key="3">
    <source>
        <dbReference type="ARBA" id="ARBA00022475"/>
    </source>
</evidence>
<keyword evidence="4 7" id="KW-0812">Transmembrane</keyword>
<evidence type="ECO:0000256" key="1">
    <source>
        <dbReference type="ARBA" id="ARBA00004651"/>
    </source>
</evidence>
<evidence type="ECO:0000256" key="5">
    <source>
        <dbReference type="ARBA" id="ARBA00022989"/>
    </source>
</evidence>
<reference evidence="8 9" key="1">
    <citation type="submission" date="2022-04" db="EMBL/GenBank/DDBJ databases">
        <title>Gracilibacillus sp. isolated from saltern.</title>
        <authorList>
            <person name="Won M."/>
            <person name="Lee C.-M."/>
            <person name="Woen H.-Y."/>
            <person name="Kwon S.-W."/>
        </authorList>
    </citation>
    <scope>NUCLEOTIDE SEQUENCE [LARGE SCALE GENOMIC DNA]</scope>
    <source>
        <strain evidence="8 9">SSPM10-3</strain>
    </source>
</reference>
<dbReference type="PANTHER" id="PTHR23513">
    <property type="entry name" value="INTEGRAL MEMBRANE EFFLUX PROTEIN-RELATED"/>
    <property type="match status" value="1"/>
</dbReference>
<dbReference type="SUPFAM" id="SSF103473">
    <property type="entry name" value="MFS general substrate transporter"/>
    <property type="match status" value="1"/>
</dbReference>
<dbReference type="EMBL" id="CP095071">
    <property type="protein sequence ID" value="UOQ84819.1"/>
    <property type="molecule type" value="Genomic_DNA"/>
</dbReference>
<proteinExistence type="predicted"/>
<keyword evidence="6 7" id="KW-0472">Membrane</keyword>
<evidence type="ECO:0000256" key="2">
    <source>
        <dbReference type="ARBA" id="ARBA00022448"/>
    </source>
</evidence>
<keyword evidence="5 7" id="KW-1133">Transmembrane helix</keyword>
<dbReference type="PANTHER" id="PTHR23513:SF6">
    <property type="entry name" value="MAJOR FACILITATOR SUPERFAMILY ASSOCIATED DOMAIN-CONTAINING PROTEIN"/>
    <property type="match status" value="1"/>
</dbReference>
<dbReference type="Gene3D" id="1.20.1250.20">
    <property type="entry name" value="MFS general substrate transporter like domains"/>
    <property type="match status" value="1"/>
</dbReference>
<evidence type="ECO:0000256" key="7">
    <source>
        <dbReference type="SAM" id="Phobius"/>
    </source>
</evidence>
<feature type="transmembrane region" description="Helical" evidence="7">
    <location>
        <begin position="12"/>
        <end position="37"/>
    </location>
</feature>
<feature type="transmembrane region" description="Helical" evidence="7">
    <location>
        <begin position="311"/>
        <end position="331"/>
    </location>
</feature>
<keyword evidence="9" id="KW-1185">Reference proteome</keyword>
<evidence type="ECO:0000256" key="6">
    <source>
        <dbReference type="ARBA" id="ARBA00023136"/>
    </source>
</evidence>
<comment type="subcellular location">
    <subcellularLocation>
        <location evidence="1">Cell membrane</location>
        <topology evidence="1">Multi-pass membrane protein</topology>
    </subcellularLocation>
</comment>
<dbReference type="InterPro" id="IPR010290">
    <property type="entry name" value="TM_effector"/>
</dbReference>
<feature type="transmembrane region" description="Helical" evidence="7">
    <location>
        <begin position="257"/>
        <end position="279"/>
    </location>
</feature>
<dbReference type="InterPro" id="IPR036259">
    <property type="entry name" value="MFS_trans_sf"/>
</dbReference>
<feature type="transmembrane region" description="Helical" evidence="7">
    <location>
        <begin position="377"/>
        <end position="396"/>
    </location>
</feature>
<keyword evidence="3" id="KW-1003">Cell membrane</keyword>
<accession>A0ABY4GKR6</accession>
<feature type="transmembrane region" description="Helical" evidence="7">
    <location>
        <begin position="225"/>
        <end position="251"/>
    </location>
</feature>
<dbReference type="Proteomes" id="UP000831537">
    <property type="component" value="Chromosome"/>
</dbReference>
<gene>
    <name evidence="8" type="ORF">MUN87_19535</name>
</gene>
<feature type="transmembrane region" description="Helical" evidence="7">
    <location>
        <begin position="352"/>
        <end position="371"/>
    </location>
</feature>
<dbReference type="RefSeq" id="WP_244743181.1">
    <property type="nucleotide sequence ID" value="NZ_CP095071.1"/>
</dbReference>
<dbReference type="CDD" id="cd06173">
    <property type="entry name" value="MFS_MefA_like"/>
    <property type="match status" value="1"/>
</dbReference>
<keyword evidence="2" id="KW-0813">Transport</keyword>
<feature type="transmembrane region" description="Helical" evidence="7">
    <location>
        <begin position="286"/>
        <end position="305"/>
    </location>
</feature>
<evidence type="ECO:0000256" key="4">
    <source>
        <dbReference type="ARBA" id="ARBA00022692"/>
    </source>
</evidence>
<evidence type="ECO:0000313" key="9">
    <source>
        <dbReference type="Proteomes" id="UP000831537"/>
    </source>
</evidence>
<evidence type="ECO:0000313" key="8">
    <source>
        <dbReference type="EMBL" id="UOQ84819.1"/>
    </source>
</evidence>
<protein>
    <submittedName>
        <fullName evidence="8">MFS transporter</fullName>
    </submittedName>
</protein>
<name>A0ABY4GKR6_9BACI</name>
<sequence>MFRKVWRNKHTRYYLLGGGISKLGDVLSGMAFLFLAYDVTKSNALTTVMAIAETMPYLLFGLIGGVVADWADKRKLLIILDIVRIPLVFSVVCFYYLDLLSFYYLLIVSFLIQSIGCFFNPAHRSVLPAITPEDYRTAVNSINDSLSRGVKVLSPFLSVWVLNHYGAIHFFTIDTITYAVSAWCISRITINDQASVVMNKSVNNLFRSIGEFTHWAASHLTIRRLFLCTFITVFFNTWVWEVGMLLALSQLSKDSEALYSMLQGVFGGVVIVTNILLPFFLKRMSLLLYLFGSIIWGIGITYYGFVFEINHFFIGSAIVGIGLPIAGLTRIHLLQTLVPDDKMGRAFSTNAVLLYLSNTVSLAVYGFLVSFLSIRTLMLWSGMFIVCSSVIGLLVTMDSAKFRRRFTINLFK</sequence>